<proteinExistence type="predicted"/>
<feature type="domain" description="DUF7574" evidence="1">
    <location>
        <begin position="1"/>
        <end position="101"/>
    </location>
</feature>
<protein>
    <recommendedName>
        <fullName evidence="1">DUF7574 domain-containing protein</fullName>
    </recommendedName>
</protein>
<dbReference type="AlphaFoldDB" id="A0A7X6QYI5"/>
<dbReference type="RefSeq" id="WP_168629281.1">
    <property type="nucleotide sequence ID" value="NZ_BONL01000033.1"/>
</dbReference>
<name>A0A7X6QYI5_9CELL</name>
<accession>A0A7X6QYI5</accession>
<reference evidence="2 3" key="1">
    <citation type="submission" date="2020-04" db="EMBL/GenBank/DDBJ databases">
        <title>MicrobeNet Type strains.</title>
        <authorList>
            <person name="Nicholson A.C."/>
        </authorList>
    </citation>
    <scope>NUCLEOTIDE SEQUENCE [LARGE SCALE GENOMIC DNA]</scope>
    <source>
        <strain evidence="2 3">ATCC BAA-788</strain>
    </source>
</reference>
<sequence length="104" mass="11756">MNLYYDPEKFGLTTVGELDYSSGAYEFDLTVVWVDEARHLYYADDSGCSCPSPFEGTGRNDLTRTTITGLRNHLRGRMKEAYGEYVTDSNVVDLVEKARKAVSR</sequence>
<gene>
    <name evidence="2" type="ORF">HGA03_05810</name>
</gene>
<evidence type="ECO:0000313" key="2">
    <source>
        <dbReference type="EMBL" id="NKY22179.1"/>
    </source>
</evidence>
<dbReference type="EMBL" id="JAAXOX010000002">
    <property type="protein sequence ID" value="NKY22179.1"/>
    <property type="molecule type" value="Genomic_DNA"/>
</dbReference>
<evidence type="ECO:0000259" key="1">
    <source>
        <dbReference type="Pfam" id="PF24459"/>
    </source>
</evidence>
<organism evidence="2 3">
    <name type="scientific">Cellulomonas denverensis</name>
    <dbReference type="NCBI Taxonomy" id="264297"/>
    <lineage>
        <taxon>Bacteria</taxon>
        <taxon>Bacillati</taxon>
        <taxon>Actinomycetota</taxon>
        <taxon>Actinomycetes</taxon>
        <taxon>Micrococcales</taxon>
        <taxon>Cellulomonadaceae</taxon>
        <taxon>Cellulomonas</taxon>
    </lineage>
</organism>
<dbReference type="InterPro" id="IPR055996">
    <property type="entry name" value="DUF7574"/>
</dbReference>
<keyword evidence="3" id="KW-1185">Reference proteome</keyword>
<evidence type="ECO:0000313" key="3">
    <source>
        <dbReference type="Proteomes" id="UP000581206"/>
    </source>
</evidence>
<comment type="caution">
    <text evidence="2">The sequence shown here is derived from an EMBL/GenBank/DDBJ whole genome shotgun (WGS) entry which is preliminary data.</text>
</comment>
<dbReference type="Pfam" id="PF24459">
    <property type="entry name" value="DUF7574"/>
    <property type="match status" value="1"/>
</dbReference>
<dbReference type="Proteomes" id="UP000581206">
    <property type="component" value="Unassembled WGS sequence"/>
</dbReference>